<accession>A0AAP0AWL6</accession>
<comment type="caution">
    <text evidence="1">The sequence shown here is derived from an EMBL/GenBank/DDBJ whole genome shotgun (WGS) entry which is preliminary data.</text>
</comment>
<sequence length="269" mass="29954">MLLLCRMWRTSFVELLTHGSDAYTTLQILIVSSLHGLQAAQEDYSLCWFNLIASLPCQSLGQEGLSIYIQEFGYGGSDLIKCTSDVGNPKTSTLGEDGEQGACTQLSPPQEIHTFVGLWSGERHELLCYLEAANPFQQQNHFPKPPPLLWPQTLAATPPLFVDPLPHHLLSQDQSRSEKFSPRSVIPTTHISFFSPDPLPNIESTLPLPGSIYFRPKLVIHRRGAWTTTAIISTPSVPRLIAFPRIRIQSLQCLGHPATLVSLSLYWNI</sequence>
<evidence type="ECO:0000313" key="1">
    <source>
        <dbReference type="EMBL" id="KAK8917080.1"/>
    </source>
</evidence>
<protein>
    <submittedName>
        <fullName evidence="1">Uncharacterized protein</fullName>
    </submittedName>
</protein>
<dbReference type="EMBL" id="JBBWWQ010000020">
    <property type="protein sequence ID" value="KAK8917080.1"/>
    <property type="molecule type" value="Genomic_DNA"/>
</dbReference>
<name>A0AAP0AWL6_9ASPA</name>
<keyword evidence="2" id="KW-1185">Reference proteome</keyword>
<dbReference type="Proteomes" id="UP001418222">
    <property type="component" value="Unassembled WGS sequence"/>
</dbReference>
<evidence type="ECO:0000313" key="2">
    <source>
        <dbReference type="Proteomes" id="UP001418222"/>
    </source>
</evidence>
<proteinExistence type="predicted"/>
<gene>
    <name evidence="1" type="ORF">KSP39_PZI023178</name>
</gene>
<dbReference type="AlphaFoldDB" id="A0AAP0AWL6"/>
<organism evidence="1 2">
    <name type="scientific">Platanthera zijinensis</name>
    <dbReference type="NCBI Taxonomy" id="2320716"/>
    <lineage>
        <taxon>Eukaryota</taxon>
        <taxon>Viridiplantae</taxon>
        <taxon>Streptophyta</taxon>
        <taxon>Embryophyta</taxon>
        <taxon>Tracheophyta</taxon>
        <taxon>Spermatophyta</taxon>
        <taxon>Magnoliopsida</taxon>
        <taxon>Liliopsida</taxon>
        <taxon>Asparagales</taxon>
        <taxon>Orchidaceae</taxon>
        <taxon>Orchidoideae</taxon>
        <taxon>Orchideae</taxon>
        <taxon>Orchidinae</taxon>
        <taxon>Platanthera</taxon>
    </lineage>
</organism>
<reference evidence="1 2" key="1">
    <citation type="journal article" date="2022" name="Nat. Plants">
        <title>Genomes of leafy and leafless Platanthera orchids illuminate the evolution of mycoheterotrophy.</title>
        <authorList>
            <person name="Li M.H."/>
            <person name="Liu K.W."/>
            <person name="Li Z."/>
            <person name="Lu H.C."/>
            <person name="Ye Q.L."/>
            <person name="Zhang D."/>
            <person name="Wang J.Y."/>
            <person name="Li Y.F."/>
            <person name="Zhong Z.M."/>
            <person name="Liu X."/>
            <person name="Yu X."/>
            <person name="Liu D.K."/>
            <person name="Tu X.D."/>
            <person name="Liu B."/>
            <person name="Hao Y."/>
            <person name="Liao X.Y."/>
            <person name="Jiang Y.T."/>
            <person name="Sun W.H."/>
            <person name="Chen J."/>
            <person name="Chen Y.Q."/>
            <person name="Ai Y."/>
            <person name="Zhai J.W."/>
            <person name="Wu S.S."/>
            <person name="Zhou Z."/>
            <person name="Hsiao Y.Y."/>
            <person name="Wu W.L."/>
            <person name="Chen Y.Y."/>
            <person name="Lin Y.F."/>
            <person name="Hsu J.L."/>
            <person name="Li C.Y."/>
            <person name="Wang Z.W."/>
            <person name="Zhao X."/>
            <person name="Zhong W.Y."/>
            <person name="Ma X.K."/>
            <person name="Ma L."/>
            <person name="Huang J."/>
            <person name="Chen G.Z."/>
            <person name="Huang M.Z."/>
            <person name="Huang L."/>
            <person name="Peng D.H."/>
            <person name="Luo Y.B."/>
            <person name="Zou S.Q."/>
            <person name="Chen S.P."/>
            <person name="Lan S."/>
            <person name="Tsai W.C."/>
            <person name="Van de Peer Y."/>
            <person name="Liu Z.J."/>
        </authorList>
    </citation>
    <scope>NUCLEOTIDE SEQUENCE [LARGE SCALE GENOMIC DNA]</scope>
    <source>
        <strain evidence="1">Lor287</strain>
    </source>
</reference>